<dbReference type="eggNOG" id="ENOG502ZBU7">
    <property type="taxonomic scope" value="Bacteria"/>
</dbReference>
<evidence type="ECO:0000256" key="1">
    <source>
        <dbReference type="SAM" id="MobiDB-lite"/>
    </source>
</evidence>
<evidence type="ECO:0000313" key="2">
    <source>
        <dbReference type="EMBL" id="KFI80204.1"/>
    </source>
</evidence>
<reference evidence="2 3" key="1">
    <citation type="submission" date="2014-03" db="EMBL/GenBank/DDBJ databases">
        <title>Genomics of Bifidobacteria.</title>
        <authorList>
            <person name="Ventura M."/>
            <person name="Milani C."/>
            <person name="Lugli G.A."/>
        </authorList>
    </citation>
    <scope>NUCLEOTIDE SEQUENCE [LARGE SCALE GENOMIC DNA]</scope>
    <source>
        <strain evidence="2 3">DSM 21395</strain>
    </source>
</reference>
<dbReference type="STRING" id="1437603.GCA_000771525_01009"/>
<feature type="compositionally biased region" description="Acidic residues" evidence="1">
    <location>
        <begin position="333"/>
        <end position="344"/>
    </location>
</feature>
<feature type="compositionally biased region" description="Basic and acidic residues" evidence="1">
    <location>
        <begin position="345"/>
        <end position="357"/>
    </location>
</feature>
<name>A0A087CAA4_9BIFI</name>
<dbReference type="AlphaFoldDB" id="A0A087CAA4"/>
<comment type="caution">
    <text evidence="2">The sequence shown here is derived from an EMBL/GenBank/DDBJ whole genome shotgun (WGS) entry which is preliminary data.</text>
</comment>
<dbReference type="OrthoDB" id="3210158at2"/>
<organism evidence="2 3">
    <name type="scientific">Bifidobacterium mongoliense DSM 21395</name>
    <dbReference type="NCBI Taxonomy" id="1437603"/>
    <lineage>
        <taxon>Bacteria</taxon>
        <taxon>Bacillati</taxon>
        <taxon>Actinomycetota</taxon>
        <taxon>Actinomycetes</taxon>
        <taxon>Bifidobacteriales</taxon>
        <taxon>Bifidobacteriaceae</taxon>
        <taxon>Bifidobacterium</taxon>
    </lineage>
</organism>
<dbReference type="InterPro" id="IPR021391">
    <property type="entry name" value="DUF3027"/>
</dbReference>
<gene>
    <name evidence="2" type="ORF">BMON_0072</name>
</gene>
<protein>
    <recommendedName>
        <fullName evidence="4">DUF3027 domain-containing protein</fullName>
    </recommendedName>
</protein>
<feature type="compositionally biased region" description="Low complexity" evidence="1">
    <location>
        <begin position="154"/>
        <end position="184"/>
    </location>
</feature>
<dbReference type="RefSeq" id="WP_081882713.1">
    <property type="nucleotide sequence ID" value="NZ_JDUO01000003.1"/>
</dbReference>
<accession>A0A087CAA4</accession>
<feature type="region of interest" description="Disordered" evidence="1">
    <location>
        <begin position="108"/>
        <end position="198"/>
    </location>
</feature>
<dbReference type="EMBL" id="JGZE01000001">
    <property type="protein sequence ID" value="KFI80204.1"/>
    <property type="molecule type" value="Genomic_DNA"/>
</dbReference>
<sequence>MDESQEQGAVEADPRMLARQVALDVADESDQVGDFVHSIPMDDGVEDFRFACLMRGYEGWQWSVTLYHDVERGQWSVDESSLVPTETALRPPAWVPWKDRLRSSDLSMTDALGTDPNDPRLEDGFLPTRKPADAGHSDAADTGTDHQGADHADATAADGAAHKAAGAADGVSGATADHATSDASADADADEDGDEDTRQVAEEFALTRRHVLSPLGRSQTAKRWYEGPHGPKSLSTRTAGGKVCETCGFMVPLQGELGTMFGVCANAWSPDDGRVVSLDHGCGEHSEIEPPETAPLWVQSKPAFDDLHIDILDTGQRGEHGHVELLESLTDTDPNEIDDDDDHGDDGHDNERGDTER</sequence>
<evidence type="ECO:0000313" key="3">
    <source>
        <dbReference type="Proteomes" id="UP000029082"/>
    </source>
</evidence>
<feature type="compositionally biased region" description="Basic and acidic residues" evidence="1">
    <location>
        <begin position="130"/>
        <end position="153"/>
    </location>
</feature>
<feature type="compositionally biased region" description="Acidic residues" evidence="1">
    <location>
        <begin position="185"/>
        <end position="195"/>
    </location>
</feature>
<proteinExistence type="predicted"/>
<dbReference type="Proteomes" id="UP000029082">
    <property type="component" value="Unassembled WGS sequence"/>
</dbReference>
<evidence type="ECO:0008006" key="4">
    <source>
        <dbReference type="Google" id="ProtNLM"/>
    </source>
</evidence>
<keyword evidence="3" id="KW-1185">Reference proteome</keyword>
<dbReference type="GeneID" id="93094139"/>
<feature type="region of interest" description="Disordered" evidence="1">
    <location>
        <begin position="326"/>
        <end position="357"/>
    </location>
</feature>
<dbReference type="Pfam" id="PF11228">
    <property type="entry name" value="DUF3027"/>
    <property type="match status" value="2"/>
</dbReference>